<dbReference type="CDD" id="cd01087">
    <property type="entry name" value="Prolidase"/>
    <property type="match status" value="1"/>
</dbReference>
<keyword evidence="15" id="KW-0031">Aminopeptidase</keyword>
<comment type="cofactor">
    <cofactor evidence="2">
        <name>Mn(2+)</name>
        <dbReference type="ChEBI" id="CHEBI:29035"/>
    </cofactor>
</comment>
<dbReference type="SMART" id="SM01011">
    <property type="entry name" value="AMP_N"/>
    <property type="match status" value="1"/>
</dbReference>
<accession>A0A1T2KUL9</accession>
<name>A0A1T2KUL9_9GAMM</name>
<dbReference type="GO" id="GO:0006508">
    <property type="term" value="P:proteolysis"/>
    <property type="evidence" value="ECO:0007669"/>
    <property type="project" value="UniProtKB-KW"/>
</dbReference>
<sequence length="436" mass="49581">MTTNEFKRRRRQLMRMMEPSSIAILPAAPVAVRNRDVEYPYRPDSDFYYLTGFAEPEAVAVLIPERKHAEYILFCRERDQEKEMWDGRRAGQEGAVEIYGADDSFPIGDLNEILPRMLEQCGRVYYAMGCNLELDKQMSEWINGIRNKARSGINGPLEFIALDHYLHDMRLYKSRSELKAMRTAAKISAKAHKRVMKACRPGIMEWELEAEFMHECATGGARHQAYSPIVGGGENGCVLHYTENKDKLPDGDLLLIDAGCEFDYYASDITRTYPVNGKFSESQRLLYELVLKAQHAAIEKVKPGSHWDDPHQAAIKVITKGLVELGILKGRVPNLIKNEAYKRFYMHRTGHWIGMDVHDVGDYKVDGSWRLLEPGMVLTIEPGLYIPAGSKGVAKKWWDIGIRIEDDVAVTRDGHDILSKDMPKSVQEIEALMGGR</sequence>
<proteinExistence type="inferred from homology"/>
<evidence type="ECO:0000256" key="12">
    <source>
        <dbReference type="ARBA" id="ARBA00081411"/>
    </source>
</evidence>
<evidence type="ECO:0000256" key="6">
    <source>
        <dbReference type="ARBA" id="ARBA00022723"/>
    </source>
</evidence>
<keyword evidence="9" id="KW-0464">Manganese</keyword>
<evidence type="ECO:0000256" key="5">
    <source>
        <dbReference type="ARBA" id="ARBA00022670"/>
    </source>
</evidence>
<evidence type="ECO:0000256" key="10">
    <source>
        <dbReference type="ARBA" id="ARBA00069363"/>
    </source>
</evidence>
<dbReference type="PROSITE" id="PS00491">
    <property type="entry name" value="PROLINE_PEPTIDASE"/>
    <property type="match status" value="1"/>
</dbReference>
<dbReference type="FunFam" id="3.90.230.10:FF:000002">
    <property type="entry name" value="Xaa-Pro aminopeptidase 3"/>
    <property type="match status" value="1"/>
</dbReference>
<dbReference type="Gene3D" id="3.90.230.10">
    <property type="entry name" value="Creatinase/methionine aminopeptidase superfamily"/>
    <property type="match status" value="1"/>
</dbReference>
<dbReference type="NCBIfam" id="NF008131">
    <property type="entry name" value="PRK10879.1"/>
    <property type="match status" value="1"/>
</dbReference>
<dbReference type="GO" id="GO:0030145">
    <property type="term" value="F:manganese ion binding"/>
    <property type="evidence" value="ECO:0007669"/>
    <property type="project" value="InterPro"/>
</dbReference>
<dbReference type="InterPro" id="IPR001131">
    <property type="entry name" value="Peptidase_M24B_aminopep-P_CS"/>
</dbReference>
<reference evidence="15 16" key="1">
    <citation type="submission" date="2016-11" db="EMBL/GenBank/DDBJ databases">
        <title>Mixed transmission modes and dynamic genome evolution in an obligate animal-bacterial symbiosis.</title>
        <authorList>
            <person name="Russell S.L."/>
            <person name="Corbett-Detig R.B."/>
            <person name="Cavanaugh C.M."/>
        </authorList>
    </citation>
    <scope>NUCLEOTIDE SEQUENCE [LARGE SCALE GENOMIC DNA]</scope>
    <source>
        <strain evidence="15">Se-Cadez</strain>
    </source>
</reference>
<protein>
    <recommendedName>
        <fullName evidence="10">Xaa-Pro aminopeptidase</fullName>
        <ecNumber evidence="4">3.4.11.9</ecNumber>
    </recommendedName>
    <alternativeName>
        <fullName evidence="11">Aminopeptidase P II</fullName>
    </alternativeName>
    <alternativeName>
        <fullName evidence="12">X-Pro aminopeptidase</fullName>
    </alternativeName>
</protein>
<evidence type="ECO:0000256" key="8">
    <source>
        <dbReference type="ARBA" id="ARBA00023049"/>
    </source>
</evidence>
<dbReference type="EC" id="3.4.11.9" evidence="4"/>
<evidence type="ECO:0000259" key="14">
    <source>
        <dbReference type="SMART" id="SM01011"/>
    </source>
</evidence>
<dbReference type="Pfam" id="PF00557">
    <property type="entry name" value="Peptidase_M24"/>
    <property type="match status" value="1"/>
</dbReference>
<gene>
    <name evidence="15" type="ORF">BOW51_06840</name>
</gene>
<dbReference type="Pfam" id="PF05195">
    <property type="entry name" value="AMP_N"/>
    <property type="match status" value="1"/>
</dbReference>
<comment type="catalytic activity">
    <reaction evidence="1">
        <text>Release of any N-terminal amino acid, including proline, that is linked to proline, even from a dipeptide or tripeptide.</text>
        <dbReference type="EC" id="3.4.11.9"/>
    </reaction>
</comment>
<evidence type="ECO:0000256" key="7">
    <source>
        <dbReference type="ARBA" id="ARBA00022801"/>
    </source>
</evidence>
<dbReference type="EMBL" id="MPRJ01000036">
    <property type="protein sequence ID" value="OOZ36524.1"/>
    <property type="molecule type" value="Genomic_DNA"/>
</dbReference>
<dbReference type="GO" id="GO:0070006">
    <property type="term" value="F:metalloaminopeptidase activity"/>
    <property type="evidence" value="ECO:0007669"/>
    <property type="project" value="InterPro"/>
</dbReference>
<dbReference type="RefSeq" id="WP_078487052.1">
    <property type="nucleotide sequence ID" value="NZ_MPRJ01000036.1"/>
</dbReference>
<dbReference type="PANTHER" id="PTHR43226">
    <property type="entry name" value="XAA-PRO AMINOPEPTIDASE 3"/>
    <property type="match status" value="1"/>
</dbReference>
<organism evidence="15 16">
    <name type="scientific">Solemya velesiana gill symbiont</name>
    <dbReference type="NCBI Taxonomy" id="1918948"/>
    <lineage>
        <taxon>Bacteria</taxon>
        <taxon>Pseudomonadati</taxon>
        <taxon>Pseudomonadota</taxon>
        <taxon>Gammaproteobacteria</taxon>
        <taxon>sulfur-oxidizing symbionts</taxon>
    </lineage>
</organism>
<evidence type="ECO:0000256" key="4">
    <source>
        <dbReference type="ARBA" id="ARBA00012574"/>
    </source>
</evidence>
<dbReference type="SUPFAM" id="SSF55920">
    <property type="entry name" value="Creatinase/aminopeptidase"/>
    <property type="match status" value="1"/>
</dbReference>
<evidence type="ECO:0000313" key="16">
    <source>
        <dbReference type="Proteomes" id="UP000190896"/>
    </source>
</evidence>
<dbReference type="GO" id="GO:0005829">
    <property type="term" value="C:cytosol"/>
    <property type="evidence" value="ECO:0007669"/>
    <property type="project" value="TreeGrafter"/>
</dbReference>
<feature type="domain" description="Aminopeptidase P N-terminal" evidence="14">
    <location>
        <begin position="1"/>
        <end position="135"/>
    </location>
</feature>
<comment type="caution">
    <text evidence="15">The sequence shown here is derived from an EMBL/GenBank/DDBJ whole genome shotgun (WGS) entry which is preliminary data.</text>
</comment>
<dbReference type="Gene3D" id="3.40.350.10">
    <property type="entry name" value="Creatinase/prolidase N-terminal domain"/>
    <property type="match status" value="1"/>
</dbReference>
<dbReference type="PANTHER" id="PTHR43226:SF4">
    <property type="entry name" value="XAA-PRO AMINOPEPTIDASE 3"/>
    <property type="match status" value="1"/>
</dbReference>
<evidence type="ECO:0000256" key="13">
    <source>
        <dbReference type="RuleBase" id="RU000590"/>
    </source>
</evidence>
<dbReference type="InterPro" id="IPR007865">
    <property type="entry name" value="Aminopep_P_N"/>
</dbReference>
<evidence type="ECO:0000256" key="1">
    <source>
        <dbReference type="ARBA" id="ARBA00001424"/>
    </source>
</evidence>
<evidence type="ECO:0000256" key="11">
    <source>
        <dbReference type="ARBA" id="ARBA00075356"/>
    </source>
</evidence>
<keyword evidence="8" id="KW-0482">Metalloprotease</keyword>
<evidence type="ECO:0000256" key="3">
    <source>
        <dbReference type="ARBA" id="ARBA00008766"/>
    </source>
</evidence>
<evidence type="ECO:0000313" key="15">
    <source>
        <dbReference type="EMBL" id="OOZ36524.1"/>
    </source>
</evidence>
<dbReference type="InterPro" id="IPR052433">
    <property type="entry name" value="X-Pro_dipept-like"/>
</dbReference>
<dbReference type="InterPro" id="IPR000994">
    <property type="entry name" value="Pept_M24"/>
</dbReference>
<keyword evidence="7" id="KW-0378">Hydrolase</keyword>
<dbReference type="AlphaFoldDB" id="A0A1T2KUL9"/>
<keyword evidence="5" id="KW-0645">Protease</keyword>
<evidence type="ECO:0000256" key="2">
    <source>
        <dbReference type="ARBA" id="ARBA00001936"/>
    </source>
</evidence>
<keyword evidence="6 13" id="KW-0479">Metal-binding</keyword>
<dbReference type="InterPro" id="IPR036005">
    <property type="entry name" value="Creatinase/aminopeptidase-like"/>
</dbReference>
<keyword evidence="16" id="KW-1185">Reference proteome</keyword>
<dbReference type="SUPFAM" id="SSF53092">
    <property type="entry name" value="Creatinase/prolidase N-terminal domain"/>
    <property type="match status" value="1"/>
</dbReference>
<dbReference type="OrthoDB" id="9806388at2"/>
<comment type="similarity">
    <text evidence="3 13">Belongs to the peptidase M24B family.</text>
</comment>
<dbReference type="Proteomes" id="UP000190896">
    <property type="component" value="Unassembled WGS sequence"/>
</dbReference>
<evidence type="ECO:0000256" key="9">
    <source>
        <dbReference type="ARBA" id="ARBA00023211"/>
    </source>
</evidence>
<dbReference type="InterPro" id="IPR029149">
    <property type="entry name" value="Creatin/AminoP/Spt16_N"/>
</dbReference>